<evidence type="ECO:0000313" key="9">
    <source>
        <dbReference type="EMBL" id="RDY23227.1"/>
    </source>
</evidence>
<proteinExistence type="inferred from homology"/>
<comment type="similarity">
    <text evidence="6">Belongs to the ABC-4 integral membrane protein family.</text>
</comment>
<feature type="transmembrane region" description="Helical" evidence="7">
    <location>
        <begin position="20"/>
        <end position="37"/>
    </location>
</feature>
<evidence type="ECO:0000256" key="7">
    <source>
        <dbReference type="SAM" id="Phobius"/>
    </source>
</evidence>
<feature type="transmembrane region" description="Helical" evidence="7">
    <location>
        <begin position="258"/>
        <end position="279"/>
    </location>
</feature>
<keyword evidence="10" id="KW-1185">Reference proteome</keyword>
<accession>A0A371IRW4</accession>
<dbReference type="PANTHER" id="PTHR30572">
    <property type="entry name" value="MEMBRANE COMPONENT OF TRANSPORTER-RELATED"/>
    <property type="match status" value="1"/>
</dbReference>
<feature type="transmembrane region" description="Helical" evidence="7">
    <location>
        <begin position="430"/>
        <end position="451"/>
    </location>
</feature>
<sequence>MNSYTDIVLKQMKSKKKRNVLTLLGIIISVILFTSIGEYSEFIKSYRIAEAKYYEGNSEGIFYNISHDKIKFIENNVEIKDYSLRAEDFIGKYNLGNQNYNLKIYSVDENFISNTYKGSMNLVEGEFPKSSKEIILERKAKEQYNKKIGDIFNAGDKSYKISGFFQGTYTNSQDLIGLSNLENPDNYTKLCVFVRLNKTNGKVEILDRIAKDLDIEVANYDNVYNFKKSKVSYLEYNSTLLYYMGEDMTGHMIISQKIIELVMIIIVFISTVVLIYSSINSSITEKINQLSLLKCIGATPTQIRKIIFKESLILGGLSIFPGVLIGHLITWFIINIVVKNSMAIDFYGVNVKLSPKIILCVVFITLVTIILSTAKPALKASKISLIQGIKSNSLKLEKNIKKRKSKFLRYLLGVEGELAYRNLRANNRSFIITTLALSASLIMFLVFSGYIDAIIVGINKFSNNNHSDVEISTYTDIAEYIYNTYDYSKKDNTYDIDDEEFISCMLSRISDDDKLLNKIKENLIKDKIGRKIYKTHIMGKDLLIENIKSYDKSFDTTDLKYNEKLNGTVFHNGEILVYDDEAFNKINKEIKGNYADLIKFKNNGVIFVNPISVDLKGRIYEKASTSFKEKDNINIYPVNSVDSIEKFENPTKKDLEEAKKSKITLHVIGSIGKNQIIDSDRIMNDNTFSIIVSENTYDKYKDKMVDGDLNSIQQHKIGFDYYNQSVRKIYSEKLKDYITLDLGYTYEDHYMIKEHYKHYIIGMSIIIYSFAGLTMLISILNIINNRSSAILYRKKEFGTLMAIGMNKKDLIKSILFEGIVNWITPCIVSVPISCIILKFIYVNLIRHGDSRVVNMPIFIFIIGISGLLIINILSTLIPIIKLKKFDMIDMIKNEE</sequence>
<feature type="transmembrane region" description="Helical" evidence="7">
    <location>
        <begin position="814"/>
        <end position="841"/>
    </location>
</feature>
<reference evidence="9 10" key="1">
    <citation type="journal article" date="2017" name="Genome Announc.">
        <title>Draft Genome Sequence of Romboutsia maritimum sp. nov. Strain CCRI-22766(T), Isolated from Coastal Estuarine Mud.</title>
        <authorList>
            <person name="Maheux A.F."/>
            <person name="Boudreau D.K."/>
            <person name="Berube E."/>
            <person name="Boissinot M."/>
            <person name="Raymond F."/>
            <person name="Brodeur S."/>
            <person name="Corbeil J."/>
            <person name="Brightwell G."/>
            <person name="Broda D."/>
            <person name="Omar R.F."/>
            <person name="Bergeron M.G."/>
        </authorList>
    </citation>
    <scope>NUCLEOTIDE SEQUENCE [LARGE SCALE GENOMIC DNA]</scope>
    <source>
        <strain evidence="9 10">CCRI-22766</strain>
    </source>
</reference>
<dbReference type="InterPro" id="IPR050250">
    <property type="entry name" value="Macrolide_Exporter_MacB"/>
</dbReference>
<feature type="transmembrane region" description="Helical" evidence="7">
    <location>
        <begin position="759"/>
        <end position="783"/>
    </location>
</feature>
<dbReference type="RefSeq" id="WP_095406548.1">
    <property type="nucleotide sequence ID" value="NZ_NOJZ02000016.1"/>
</dbReference>
<evidence type="ECO:0000256" key="4">
    <source>
        <dbReference type="ARBA" id="ARBA00022989"/>
    </source>
</evidence>
<feature type="transmembrane region" description="Helical" evidence="7">
    <location>
        <begin position="853"/>
        <end position="880"/>
    </location>
</feature>
<comment type="subcellular location">
    <subcellularLocation>
        <location evidence="1">Cell membrane</location>
        <topology evidence="1">Multi-pass membrane protein</topology>
    </subcellularLocation>
</comment>
<dbReference type="EMBL" id="NOJZ02000016">
    <property type="protein sequence ID" value="RDY23227.1"/>
    <property type="molecule type" value="Genomic_DNA"/>
</dbReference>
<evidence type="ECO:0000256" key="6">
    <source>
        <dbReference type="ARBA" id="ARBA00038076"/>
    </source>
</evidence>
<evidence type="ECO:0000256" key="3">
    <source>
        <dbReference type="ARBA" id="ARBA00022692"/>
    </source>
</evidence>
<keyword evidence="2" id="KW-1003">Cell membrane</keyword>
<dbReference type="InterPro" id="IPR003838">
    <property type="entry name" value="ABC3_permease_C"/>
</dbReference>
<dbReference type="OrthoDB" id="9793166at2"/>
<dbReference type="AlphaFoldDB" id="A0A371IRW4"/>
<feature type="domain" description="ABC3 transporter permease C-terminal" evidence="8">
    <location>
        <begin position="262"/>
        <end position="384"/>
    </location>
</feature>
<evidence type="ECO:0000256" key="1">
    <source>
        <dbReference type="ARBA" id="ARBA00004651"/>
    </source>
</evidence>
<dbReference type="GO" id="GO:0022857">
    <property type="term" value="F:transmembrane transporter activity"/>
    <property type="evidence" value="ECO:0007669"/>
    <property type="project" value="TreeGrafter"/>
</dbReference>
<evidence type="ECO:0000256" key="5">
    <source>
        <dbReference type="ARBA" id="ARBA00023136"/>
    </source>
</evidence>
<organism evidence="9 10">
    <name type="scientific">Romboutsia maritimum</name>
    <dbReference type="NCBI Taxonomy" id="2020948"/>
    <lineage>
        <taxon>Bacteria</taxon>
        <taxon>Bacillati</taxon>
        <taxon>Bacillota</taxon>
        <taxon>Clostridia</taxon>
        <taxon>Peptostreptococcales</taxon>
        <taxon>Peptostreptococcaceae</taxon>
        <taxon>Romboutsia</taxon>
    </lineage>
</organism>
<keyword evidence="5 7" id="KW-0472">Membrane</keyword>
<feature type="domain" description="ABC3 transporter permease C-terminal" evidence="8">
    <location>
        <begin position="769"/>
        <end position="885"/>
    </location>
</feature>
<name>A0A371IRW4_9FIRM</name>
<dbReference type="PANTHER" id="PTHR30572:SF4">
    <property type="entry name" value="ABC TRANSPORTER PERMEASE YTRF"/>
    <property type="match status" value="1"/>
</dbReference>
<evidence type="ECO:0000256" key="2">
    <source>
        <dbReference type="ARBA" id="ARBA00022475"/>
    </source>
</evidence>
<feature type="transmembrane region" description="Helical" evidence="7">
    <location>
        <begin position="354"/>
        <end position="374"/>
    </location>
</feature>
<keyword evidence="3 7" id="KW-0812">Transmembrane</keyword>
<dbReference type="GO" id="GO:0005886">
    <property type="term" value="C:plasma membrane"/>
    <property type="evidence" value="ECO:0007669"/>
    <property type="project" value="UniProtKB-SubCell"/>
</dbReference>
<dbReference type="Pfam" id="PF02687">
    <property type="entry name" value="FtsX"/>
    <property type="match status" value="2"/>
</dbReference>
<feature type="transmembrane region" description="Helical" evidence="7">
    <location>
        <begin position="312"/>
        <end position="334"/>
    </location>
</feature>
<evidence type="ECO:0000313" key="10">
    <source>
        <dbReference type="Proteomes" id="UP000243494"/>
    </source>
</evidence>
<dbReference type="Proteomes" id="UP000243494">
    <property type="component" value="Unassembled WGS sequence"/>
</dbReference>
<evidence type="ECO:0000259" key="8">
    <source>
        <dbReference type="Pfam" id="PF02687"/>
    </source>
</evidence>
<protein>
    <submittedName>
        <fullName evidence="9">ABC transporter permease</fullName>
    </submittedName>
</protein>
<comment type="caution">
    <text evidence="9">The sequence shown here is derived from an EMBL/GenBank/DDBJ whole genome shotgun (WGS) entry which is preliminary data.</text>
</comment>
<keyword evidence="4 7" id="KW-1133">Transmembrane helix</keyword>
<gene>
    <name evidence="9" type="ORF">CHF27_009255</name>
</gene>